<dbReference type="EMBL" id="NUMG01000027">
    <property type="protein sequence ID" value="PGT99393.1"/>
    <property type="molecule type" value="Genomic_DNA"/>
</dbReference>
<protein>
    <submittedName>
        <fullName evidence="1">Uncharacterized protein</fullName>
    </submittedName>
</protein>
<gene>
    <name evidence="1" type="ORF">COD19_18885</name>
</gene>
<dbReference type="Proteomes" id="UP000225766">
    <property type="component" value="Unassembled WGS sequence"/>
</dbReference>
<accession>A0A2C1LM97</accession>
<reference evidence="1 2" key="1">
    <citation type="submission" date="2017-09" db="EMBL/GenBank/DDBJ databases">
        <title>Large-scale bioinformatics analysis of Bacillus genomes uncovers conserved roles of natural products in bacterial physiology.</title>
        <authorList>
            <consortium name="Agbiome Team Llc"/>
            <person name="Bleich R.M."/>
            <person name="Grubbs K.J."/>
            <person name="Santa Maria K.C."/>
            <person name="Allen S.E."/>
            <person name="Farag S."/>
            <person name="Shank E.A."/>
            <person name="Bowers A."/>
        </authorList>
    </citation>
    <scope>NUCLEOTIDE SEQUENCE [LARGE SCALE GENOMIC DNA]</scope>
    <source>
        <strain evidence="1 2">AFS040105</strain>
    </source>
</reference>
<evidence type="ECO:0000313" key="1">
    <source>
        <dbReference type="EMBL" id="PGT99393.1"/>
    </source>
</evidence>
<dbReference type="RefSeq" id="WP_098858890.1">
    <property type="nucleotide sequence ID" value="NZ_NUMG01000027.1"/>
</dbReference>
<organism evidence="1 2">
    <name type="scientific">Bacillus cereus</name>
    <dbReference type="NCBI Taxonomy" id="1396"/>
    <lineage>
        <taxon>Bacteria</taxon>
        <taxon>Bacillati</taxon>
        <taxon>Bacillota</taxon>
        <taxon>Bacilli</taxon>
        <taxon>Bacillales</taxon>
        <taxon>Bacillaceae</taxon>
        <taxon>Bacillus</taxon>
        <taxon>Bacillus cereus group</taxon>
    </lineage>
</organism>
<comment type="caution">
    <text evidence="1">The sequence shown here is derived from an EMBL/GenBank/DDBJ whole genome shotgun (WGS) entry which is preliminary data.</text>
</comment>
<name>A0A2C1LM97_BACCE</name>
<dbReference type="AlphaFoldDB" id="A0A2C1LM97"/>
<sequence length="154" mass="17867">MLSLVVDNFSTNEKNNKNQVNKIKQTLKNNLEIENDLIEQYIIDMSKEIEDNKEYQYPMNSDIDSLNKDAYWYTSPEGFGCWIINDCTKKIMSIPNNIRNELTSYYSPIPLHDHEAASKRLANHMCWYVDSTGLGKYCVLIGGIVTHLPDKIRK</sequence>
<proteinExistence type="predicted"/>
<evidence type="ECO:0000313" key="2">
    <source>
        <dbReference type="Proteomes" id="UP000225766"/>
    </source>
</evidence>